<dbReference type="AlphaFoldDB" id="A0AAD9JYQ8"/>
<evidence type="ECO:0000313" key="1">
    <source>
        <dbReference type="EMBL" id="KAK2161727.1"/>
    </source>
</evidence>
<reference evidence="1" key="1">
    <citation type="journal article" date="2023" name="Mol. Biol. Evol.">
        <title>Third-Generation Sequencing Reveals the Adaptive Role of the Epigenome in Three Deep-Sea Polychaetes.</title>
        <authorList>
            <person name="Perez M."/>
            <person name="Aroh O."/>
            <person name="Sun Y."/>
            <person name="Lan Y."/>
            <person name="Juniper S.K."/>
            <person name="Young C.R."/>
            <person name="Angers B."/>
            <person name="Qian P.Y."/>
        </authorList>
    </citation>
    <scope>NUCLEOTIDE SEQUENCE</scope>
    <source>
        <strain evidence="1">R07B-5</strain>
    </source>
</reference>
<sequence>MRVDSGTFIGDPGPVICLRQYISELCVSTTDFVSTRRCANKQGRI</sequence>
<protein>
    <submittedName>
        <fullName evidence="1">Uncharacterized protein</fullName>
    </submittedName>
</protein>
<organism evidence="1 2">
    <name type="scientific">Ridgeia piscesae</name>
    <name type="common">Tubeworm</name>
    <dbReference type="NCBI Taxonomy" id="27915"/>
    <lineage>
        <taxon>Eukaryota</taxon>
        <taxon>Metazoa</taxon>
        <taxon>Spiralia</taxon>
        <taxon>Lophotrochozoa</taxon>
        <taxon>Annelida</taxon>
        <taxon>Polychaeta</taxon>
        <taxon>Sedentaria</taxon>
        <taxon>Canalipalpata</taxon>
        <taxon>Sabellida</taxon>
        <taxon>Siboglinidae</taxon>
        <taxon>Ridgeia</taxon>
    </lineage>
</organism>
<keyword evidence="2" id="KW-1185">Reference proteome</keyword>
<proteinExistence type="predicted"/>
<comment type="caution">
    <text evidence="1">The sequence shown here is derived from an EMBL/GenBank/DDBJ whole genome shotgun (WGS) entry which is preliminary data.</text>
</comment>
<name>A0AAD9JYQ8_RIDPI</name>
<gene>
    <name evidence="1" type="ORF">NP493_1562g00011</name>
</gene>
<dbReference type="EMBL" id="JAODUO010001563">
    <property type="protein sequence ID" value="KAK2161727.1"/>
    <property type="molecule type" value="Genomic_DNA"/>
</dbReference>
<evidence type="ECO:0000313" key="2">
    <source>
        <dbReference type="Proteomes" id="UP001209878"/>
    </source>
</evidence>
<dbReference type="Proteomes" id="UP001209878">
    <property type="component" value="Unassembled WGS sequence"/>
</dbReference>
<accession>A0AAD9JYQ8</accession>